<evidence type="ECO:0000256" key="2">
    <source>
        <dbReference type="ARBA" id="ARBA00022695"/>
    </source>
</evidence>
<dbReference type="SUPFAM" id="SSF53448">
    <property type="entry name" value="Nucleotide-diphospho-sugar transferases"/>
    <property type="match status" value="1"/>
</dbReference>
<dbReference type="EMBL" id="CADCUH010000197">
    <property type="protein sequence ID" value="CAA9366410.1"/>
    <property type="molecule type" value="Genomic_DNA"/>
</dbReference>
<dbReference type="GO" id="GO:0043814">
    <property type="term" value="F:phospholactate guanylyltransferase activity"/>
    <property type="evidence" value="ECO:0007669"/>
    <property type="project" value="InterPro"/>
</dbReference>
<comment type="similarity">
    <text evidence="5">Belongs to the CofC family.</text>
</comment>
<protein>
    <recommendedName>
        <fullName evidence="5">Phosphoenolpyruvate guanylyltransferase</fullName>
        <shortName evidence="5">PEP guanylyltransferase</shortName>
        <ecNumber evidence="5">2.7.7.105</ecNumber>
    </recommendedName>
</protein>
<feature type="binding site" evidence="5">
    <location>
        <position position="176"/>
    </location>
    <ligand>
        <name>phosphoenolpyruvate</name>
        <dbReference type="ChEBI" id="CHEBI:58702"/>
    </ligand>
</feature>
<organism evidence="7">
    <name type="scientific">uncultured Nocardioidaceae bacterium</name>
    <dbReference type="NCBI Taxonomy" id="253824"/>
    <lineage>
        <taxon>Bacteria</taxon>
        <taxon>Bacillati</taxon>
        <taxon>Actinomycetota</taxon>
        <taxon>Actinomycetes</taxon>
        <taxon>Propionibacteriales</taxon>
        <taxon>Nocardioidaceae</taxon>
        <taxon>environmental samples</taxon>
    </lineage>
</organism>
<evidence type="ECO:0000256" key="3">
    <source>
        <dbReference type="ARBA" id="ARBA00022741"/>
    </source>
</evidence>
<dbReference type="NCBIfam" id="TIGR03552">
    <property type="entry name" value="F420_cofC"/>
    <property type="match status" value="1"/>
</dbReference>
<dbReference type="EC" id="2.7.7.105" evidence="5"/>
<accession>A0A6J4MR78</accession>
<keyword evidence="1 5" id="KW-0808">Transferase</keyword>
<dbReference type="InterPro" id="IPR029044">
    <property type="entry name" value="Nucleotide-diphossugar_trans"/>
</dbReference>
<reference evidence="7" key="1">
    <citation type="submission" date="2020-02" db="EMBL/GenBank/DDBJ databases">
        <authorList>
            <person name="Meier V. D."/>
        </authorList>
    </citation>
    <scope>NUCLEOTIDE SEQUENCE</scope>
    <source>
        <strain evidence="7">AVDCRST_MAG36</strain>
    </source>
</reference>
<feature type="region of interest" description="Disordered" evidence="6">
    <location>
        <begin position="1"/>
        <end position="20"/>
    </location>
</feature>
<feature type="compositionally biased region" description="Basic and acidic residues" evidence="6">
    <location>
        <begin position="11"/>
        <end position="20"/>
    </location>
</feature>
<evidence type="ECO:0000256" key="4">
    <source>
        <dbReference type="ARBA" id="ARBA00023134"/>
    </source>
</evidence>
<comment type="function">
    <text evidence="5">Guanylyltransferase that catalyzes the activation of phosphoenolpyruvate (PEP) as enolpyruvoyl-2-diphospho-5'-guanosine, via the condensation of PEP with GTP. It is involved in the biosynthesis of coenzyme F420, a hydride carrier cofactor.</text>
</comment>
<evidence type="ECO:0000256" key="5">
    <source>
        <dbReference type="HAMAP-Rule" id="MF_02114"/>
    </source>
</evidence>
<dbReference type="GO" id="GO:0052645">
    <property type="term" value="P:F420-0 metabolic process"/>
    <property type="evidence" value="ECO:0007669"/>
    <property type="project" value="UniProtKB-UniRule"/>
</dbReference>
<dbReference type="HAMAP" id="MF_02114">
    <property type="entry name" value="CofC"/>
    <property type="match status" value="1"/>
</dbReference>
<evidence type="ECO:0000313" key="7">
    <source>
        <dbReference type="EMBL" id="CAA9366410.1"/>
    </source>
</evidence>
<keyword evidence="4 5" id="KW-0342">GTP-binding</keyword>
<dbReference type="InterPro" id="IPR002835">
    <property type="entry name" value="CofC"/>
</dbReference>
<gene>
    <name evidence="5" type="primary">fbiD</name>
    <name evidence="7" type="ORF">AVDCRST_MAG36-3114</name>
</gene>
<keyword evidence="3 5" id="KW-0547">Nucleotide-binding</keyword>
<evidence type="ECO:0000256" key="6">
    <source>
        <dbReference type="SAM" id="MobiDB-lite"/>
    </source>
</evidence>
<dbReference type="PANTHER" id="PTHR40392:SF1">
    <property type="entry name" value="2-PHOSPHO-L-LACTATE GUANYLYLTRANSFERASE"/>
    <property type="match status" value="1"/>
</dbReference>
<dbReference type="Pfam" id="PF01983">
    <property type="entry name" value="CofC"/>
    <property type="match status" value="1"/>
</dbReference>
<evidence type="ECO:0000256" key="1">
    <source>
        <dbReference type="ARBA" id="ARBA00022679"/>
    </source>
</evidence>
<dbReference type="PANTHER" id="PTHR40392">
    <property type="entry name" value="2-PHOSPHO-L-LACTATE GUANYLYLTRANSFERASE"/>
    <property type="match status" value="1"/>
</dbReference>
<comment type="catalytic activity">
    <reaction evidence="5">
        <text>phosphoenolpyruvate + GTP + H(+) = enolpyruvoyl-2-diphospho-5'-guanosine + diphosphate</text>
        <dbReference type="Rhea" id="RHEA:30519"/>
        <dbReference type="ChEBI" id="CHEBI:15378"/>
        <dbReference type="ChEBI" id="CHEBI:33019"/>
        <dbReference type="ChEBI" id="CHEBI:37565"/>
        <dbReference type="ChEBI" id="CHEBI:58702"/>
        <dbReference type="ChEBI" id="CHEBI:143701"/>
        <dbReference type="EC" id="2.7.7.105"/>
    </reaction>
</comment>
<proteinExistence type="inferred from homology"/>
<dbReference type="AlphaFoldDB" id="A0A6J4MR78"/>
<comment type="pathway">
    <text evidence="5">Cofactor biosynthesis; coenzyme F420 biosynthesis.</text>
</comment>
<feature type="binding site" evidence="5">
    <location>
        <position position="157"/>
    </location>
    <ligand>
        <name>phosphoenolpyruvate</name>
        <dbReference type="ChEBI" id="CHEBI:58702"/>
    </ligand>
</feature>
<feature type="binding site" evidence="5">
    <location>
        <position position="173"/>
    </location>
    <ligand>
        <name>phosphoenolpyruvate</name>
        <dbReference type="ChEBI" id="CHEBI:58702"/>
    </ligand>
</feature>
<dbReference type="UniPathway" id="UPA00071"/>
<keyword evidence="2 5" id="KW-0548">Nucleotidyltransferase</keyword>
<dbReference type="GO" id="GO:0005525">
    <property type="term" value="F:GTP binding"/>
    <property type="evidence" value="ECO:0007669"/>
    <property type="project" value="UniProtKB-KW"/>
</dbReference>
<dbReference type="Gene3D" id="3.90.550.10">
    <property type="entry name" value="Spore Coat Polysaccharide Biosynthesis Protein SpsA, Chain A"/>
    <property type="match status" value="1"/>
</dbReference>
<name>A0A6J4MR78_9ACTN</name>
<sequence length="241" mass="24074">MSSPGPAYQDVGEHGPDRPRCGVVVPVKPRAWAKSRLAPLGDQVRQALTTAMALDTVTAALACPEVGSVLVVTDDLALADLVRTAGAAALPDGRPGDLNASLWQGAAEADRRCPGSTLVALCGDLPCLRPEELAGVLREATAHGAPTFVSDAAGVGTTCYAAPDLATFDPAFGGTSRAAHRDAGAVEVGVAAATVRRDVDTPADLAAADELGLGPATAAVLARGARGDQGARGARGAGVRG</sequence>